<dbReference type="InterPro" id="IPR029063">
    <property type="entry name" value="SAM-dependent_MTases_sf"/>
</dbReference>
<protein>
    <recommendedName>
        <fullName evidence="8">Elongation factor methyltransferase 7</fullName>
    </recommendedName>
</protein>
<evidence type="ECO:0000256" key="1">
    <source>
        <dbReference type="ARBA" id="ARBA00022490"/>
    </source>
</evidence>
<keyword evidence="1" id="KW-0963">Cytoplasm</keyword>
<feature type="region of interest" description="Disordered" evidence="5">
    <location>
        <begin position="1"/>
        <end position="26"/>
    </location>
</feature>
<organism evidence="6 7">
    <name type="scientific">Tulasnella calospora MUT 4182</name>
    <dbReference type="NCBI Taxonomy" id="1051891"/>
    <lineage>
        <taxon>Eukaryota</taxon>
        <taxon>Fungi</taxon>
        <taxon>Dikarya</taxon>
        <taxon>Basidiomycota</taxon>
        <taxon>Agaricomycotina</taxon>
        <taxon>Agaricomycetes</taxon>
        <taxon>Cantharellales</taxon>
        <taxon>Tulasnellaceae</taxon>
        <taxon>Tulasnella</taxon>
    </lineage>
</organism>
<evidence type="ECO:0000313" key="7">
    <source>
        <dbReference type="Proteomes" id="UP000054248"/>
    </source>
</evidence>
<reference evidence="6 7" key="1">
    <citation type="submission" date="2014-04" db="EMBL/GenBank/DDBJ databases">
        <authorList>
            <consortium name="DOE Joint Genome Institute"/>
            <person name="Kuo A."/>
            <person name="Girlanda M."/>
            <person name="Perotto S."/>
            <person name="Kohler A."/>
            <person name="Nagy L.G."/>
            <person name="Floudas D."/>
            <person name="Copeland A."/>
            <person name="Barry K.W."/>
            <person name="Cichocki N."/>
            <person name="Veneault-Fourrey C."/>
            <person name="LaButti K."/>
            <person name="Lindquist E.A."/>
            <person name="Lipzen A."/>
            <person name="Lundell T."/>
            <person name="Morin E."/>
            <person name="Murat C."/>
            <person name="Sun H."/>
            <person name="Tunlid A."/>
            <person name="Henrissat B."/>
            <person name="Grigoriev I.V."/>
            <person name="Hibbett D.S."/>
            <person name="Martin F."/>
            <person name="Nordberg H.P."/>
            <person name="Cantor M.N."/>
            <person name="Hua S.X."/>
        </authorList>
    </citation>
    <scope>NUCLEOTIDE SEQUENCE [LARGE SCALE GENOMIC DNA]</scope>
    <source>
        <strain evidence="6 7">MUT 4182</strain>
    </source>
</reference>
<dbReference type="Gene3D" id="3.40.50.150">
    <property type="entry name" value="Vaccinia Virus protein VP39"/>
    <property type="match status" value="1"/>
</dbReference>
<keyword evidence="2" id="KW-0489">Methyltransferase</keyword>
<dbReference type="GO" id="GO:0008757">
    <property type="term" value="F:S-adenosylmethionine-dependent methyltransferase activity"/>
    <property type="evidence" value="ECO:0007669"/>
    <property type="project" value="UniProtKB-ARBA"/>
</dbReference>
<dbReference type="STRING" id="1051891.A0A0C3QWQ7"/>
<dbReference type="OrthoDB" id="46564at2759"/>
<dbReference type="HOGENOM" id="CLU_032409_0_0_1"/>
<evidence type="ECO:0008006" key="8">
    <source>
        <dbReference type="Google" id="ProtNLM"/>
    </source>
</evidence>
<keyword evidence="4" id="KW-0949">S-adenosyl-L-methionine</keyword>
<evidence type="ECO:0000256" key="5">
    <source>
        <dbReference type="SAM" id="MobiDB-lite"/>
    </source>
</evidence>
<dbReference type="Pfam" id="PF10294">
    <property type="entry name" value="Methyltransf_16"/>
    <property type="match status" value="1"/>
</dbReference>
<dbReference type="Proteomes" id="UP000054248">
    <property type="component" value="Unassembled WGS sequence"/>
</dbReference>
<dbReference type="GO" id="GO:0005737">
    <property type="term" value="C:cytoplasm"/>
    <property type="evidence" value="ECO:0007669"/>
    <property type="project" value="TreeGrafter"/>
</dbReference>
<proteinExistence type="predicted"/>
<dbReference type="PANTHER" id="PTHR14614:SF10">
    <property type="entry name" value="PROTEIN N-TERMINAL AND LYSINE N-METHYLTRANSFERASE EFM7"/>
    <property type="match status" value="1"/>
</dbReference>
<name>A0A0C3QWQ7_9AGAM</name>
<dbReference type="InterPro" id="IPR019410">
    <property type="entry name" value="Methyltransf_16"/>
</dbReference>
<keyword evidence="3" id="KW-0808">Transferase</keyword>
<gene>
    <name evidence="6" type="ORF">M407DRAFT_241132</name>
</gene>
<dbReference type="InterPro" id="IPR025784">
    <property type="entry name" value="EFM7"/>
</dbReference>
<dbReference type="PANTHER" id="PTHR14614">
    <property type="entry name" value="HEPATOCELLULAR CARCINOMA-ASSOCIATED ANTIGEN"/>
    <property type="match status" value="1"/>
</dbReference>
<dbReference type="EMBL" id="KN822949">
    <property type="protein sequence ID" value="KIO33349.1"/>
    <property type="molecule type" value="Genomic_DNA"/>
</dbReference>
<sequence length="275" mass="30641">MSDAEDDSLGLGELIPEPPRPPTPPPTFVSYTRDLSLEQRRTGWTDLTIELVGSHPLWGHYLWNAAKVCASFIDKHSSRICKDKTVLELGAGGALPSLVALLDGAEKVVSTDYPDIALDRCRERNLQANVSEESGFRERFVSLPYLWGTPVAPLLERLGTDSEGKAKKFDLVIMSDLIFNHSQHAALLCTCSEALSPSLSPSPASEPPTTPCLLVFYTHHRPHLADRDMGFFRMAQEQGWDCQEILTEKMEAMFPDDPGDLEVRSTVHGWILRRK</sequence>
<reference evidence="7" key="2">
    <citation type="submission" date="2015-01" db="EMBL/GenBank/DDBJ databases">
        <title>Evolutionary Origins and Diversification of the Mycorrhizal Mutualists.</title>
        <authorList>
            <consortium name="DOE Joint Genome Institute"/>
            <consortium name="Mycorrhizal Genomics Consortium"/>
            <person name="Kohler A."/>
            <person name="Kuo A."/>
            <person name="Nagy L.G."/>
            <person name="Floudas D."/>
            <person name="Copeland A."/>
            <person name="Barry K.W."/>
            <person name="Cichocki N."/>
            <person name="Veneault-Fourrey C."/>
            <person name="LaButti K."/>
            <person name="Lindquist E.A."/>
            <person name="Lipzen A."/>
            <person name="Lundell T."/>
            <person name="Morin E."/>
            <person name="Murat C."/>
            <person name="Riley R."/>
            <person name="Ohm R."/>
            <person name="Sun H."/>
            <person name="Tunlid A."/>
            <person name="Henrissat B."/>
            <person name="Grigoriev I.V."/>
            <person name="Hibbett D.S."/>
            <person name="Martin F."/>
        </authorList>
    </citation>
    <scope>NUCLEOTIDE SEQUENCE [LARGE SCALE GENOMIC DNA]</scope>
    <source>
        <strain evidence="7">MUT 4182</strain>
    </source>
</reference>
<evidence type="ECO:0000256" key="4">
    <source>
        <dbReference type="ARBA" id="ARBA00022691"/>
    </source>
</evidence>
<accession>A0A0C3QWQ7</accession>
<evidence type="ECO:0000313" key="6">
    <source>
        <dbReference type="EMBL" id="KIO33349.1"/>
    </source>
</evidence>
<dbReference type="SUPFAM" id="SSF53335">
    <property type="entry name" value="S-adenosyl-L-methionine-dependent methyltransferases"/>
    <property type="match status" value="1"/>
</dbReference>
<keyword evidence="7" id="KW-1185">Reference proteome</keyword>
<dbReference type="AlphaFoldDB" id="A0A0C3QWQ7"/>
<evidence type="ECO:0000256" key="3">
    <source>
        <dbReference type="ARBA" id="ARBA00022679"/>
    </source>
</evidence>
<evidence type="ECO:0000256" key="2">
    <source>
        <dbReference type="ARBA" id="ARBA00022603"/>
    </source>
</evidence>
<dbReference type="GO" id="GO:0032259">
    <property type="term" value="P:methylation"/>
    <property type="evidence" value="ECO:0007669"/>
    <property type="project" value="UniProtKB-KW"/>
</dbReference>
<dbReference type="PROSITE" id="PS51560">
    <property type="entry name" value="SAM_MT_NNT1"/>
    <property type="match status" value="1"/>
</dbReference>
<feature type="compositionally biased region" description="Pro residues" evidence="5">
    <location>
        <begin position="16"/>
        <end position="26"/>
    </location>
</feature>